<accession>A0A6A5VRD4</accession>
<reference evidence="2" key="1">
    <citation type="journal article" date="2020" name="Stud. Mycol.">
        <title>101 Dothideomycetes genomes: a test case for predicting lifestyles and emergence of pathogens.</title>
        <authorList>
            <person name="Haridas S."/>
            <person name="Albert R."/>
            <person name="Binder M."/>
            <person name="Bloem J."/>
            <person name="Labutti K."/>
            <person name="Salamov A."/>
            <person name="Andreopoulos B."/>
            <person name="Baker S."/>
            <person name="Barry K."/>
            <person name="Bills G."/>
            <person name="Bluhm B."/>
            <person name="Cannon C."/>
            <person name="Castanera R."/>
            <person name="Culley D."/>
            <person name="Daum C."/>
            <person name="Ezra D."/>
            <person name="Gonzalez J."/>
            <person name="Henrissat B."/>
            <person name="Kuo A."/>
            <person name="Liang C."/>
            <person name="Lipzen A."/>
            <person name="Lutzoni F."/>
            <person name="Magnuson J."/>
            <person name="Mondo S."/>
            <person name="Nolan M."/>
            <person name="Ohm R."/>
            <person name="Pangilinan J."/>
            <person name="Park H.-J."/>
            <person name="Ramirez L."/>
            <person name="Alfaro M."/>
            <person name="Sun H."/>
            <person name="Tritt A."/>
            <person name="Yoshinaga Y."/>
            <person name="Zwiers L.-H."/>
            <person name="Turgeon B."/>
            <person name="Goodwin S."/>
            <person name="Spatafora J."/>
            <person name="Crous P."/>
            <person name="Grigoriev I."/>
        </authorList>
    </citation>
    <scope>NUCLEOTIDE SEQUENCE</scope>
    <source>
        <strain evidence="2">CBS 107.79</strain>
    </source>
</reference>
<dbReference type="PANTHER" id="PTHR33112">
    <property type="entry name" value="DOMAIN PROTEIN, PUTATIVE-RELATED"/>
    <property type="match status" value="1"/>
</dbReference>
<sequence>MKDAAEPGGQIPTRLIEILSGDGVKLIHDEVMDYRALQIPYATLSYRWNTQEAPKLTRANFEQWSYYLPMTNLPRIFQDAVNATECLGLRHIWIDALCIIQDDPDDWKYESALMGDVYQNAHMNLAASPAATEGAGTVELYTWPSISGAPTRRGWVMQERLLSRRTVYFSTQLNRELPISFTSIECPGRIVNLLPSQSHSGNEPQAINVISGQSLLYYSWLWLVQEYMRCNLTVAIDRLPTISGLARHFYQVFPQEYVAGLWREDLLYGLLWCRNWPSTDDQLQRDYIGTCPLVTRTSRETFAIAKRKRKAPSWPWTSAQGTLPAPT</sequence>
<dbReference type="PANTHER" id="PTHR33112:SF10">
    <property type="entry name" value="TOL"/>
    <property type="match status" value="1"/>
</dbReference>
<dbReference type="OrthoDB" id="2958217at2759"/>
<name>A0A6A5VRD4_9PLEO</name>
<protein>
    <submittedName>
        <fullName evidence="2">HET-domain-containing protein</fullName>
    </submittedName>
</protein>
<dbReference type="AlphaFoldDB" id="A0A6A5VRD4"/>
<keyword evidence="3" id="KW-1185">Reference proteome</keyword>
<evidence type="ECO:0000259" key="1">
    <source>
        <dbReference type="Pfam" id="PF06985"/>
    </source>
</evidence>
<dbReference type="InterPro" id="IPR010730">
    <property type="entry name" value="HET"/>
</dbReference>
<feature type="domain" description="Heterokaryon incompatibility" evidence="1">
    <location>
        <begin position="41"/>
        <end position="133"/>
    </location>
</feature>
<dbReference type="Proteomes" id="UP000800036">
    <property type="component" value="Unassembled WGS sequence"/>
</dbReference>
<dbReference type="Pfam" id="PF06985">
    <property type="entry name" value="HET"/>
    <property type="match status" value="1"/>
</dbReference>
<evidence type="ECO:0000313" key="3">
    <source>
        <dbReference type="Proteomes" id="UP000800036"/>
    </source>
</evidence>
<dbReference type="EMBL" id="ML976657">
    <property type="protein sequence ID" value="KAF1979904.1"/>
    <property type="molecule type" value="Genomic_DNA"/>
</dbReference>
<evidence type="ECO:0000313" key="2">
    <source>
        <dbReference type="EMBL" id="KAF1979904.1"/>
    </source>
</evidence>
<proteinExistence type="predicted"/>
<gene>
    <name evidence="2" type="ORF">BU23DRAFT_637463</name>
</gene>
<organism evidence="2 3">
    <name type="scientific">Bimuria novae-zelandiae CBS 107.79</name>
    <dbReference type="NCBI Taxonomy" id="1447943"/>
    <lineage>
        <taxon>Eukaryota</taxon>
        <taxon>Fungi</taxon>
        <taxon>Dikarya</taxon>
        <taxon>Ascomycota</taxon>
        <taxon>Pezizomycotina</taxon>
        <taxon>Dothideomycetes</taxon>
        <taxon>Pleosporomycetidae</taxon>
        <taxon>Pleosporales</taxon>
        <taxon>Massarineae</taxon>
        <taxon>Didymosphaeriaceae</taxon>
        <taxon>Bimuria</taxon>
    </lineage>
</organism>